<proteinExistence type="predicted"/>
<accession>A0AAV9EGH8</accession>
<dbReference type="EMBL" id="JAUJYO010000007">
    <property type="protein sequence ID" value="KAK1312580.1"/>
    <property type="molecule type" value="Genomic_DNA"/>
</dbReference>
<evidence type="ECO:0008006" key="3">
    <source>
        <dbReference type="Google" id="ProtNLM"/>
    </source>
</evidence>
<sequence length="256" mass="29556">MVRYLSFKNGKGRVAIKLGLRKAFDSIHWPYLYRLLWGGPTLKKTIHHVKWDAICTPKAEGELGIRRISDWMRAATGARLWEVLTGSESLWVAWITKRYLSKQQASEVPLASAGSWAWPHILATRTWIHPEVRYIIFSGHSIRVWLDPWIRGSSLQQRTQLFGPLDPSYTVEKLINGGSWIKPAWWPNAWSKIWEDILAQDCGGDGEDILVWPHSVSGMLTTTSAWNFLRHQQERPKWCTWICKNSNHQSSPFVRG</sequence>
<evidence type="ECO:0000313" key="1">
    <source>
        <dbReference type="EMBL" id="KAK1312580.1"/>
    </source>
</evidence>
<reference evidence="1" key="1">
    <citation type="journal article" date="2023" name="Nat. Commun.">
        <title>Diploid and tetraploid genomes of Acorus and the evolution of monocots.</title>
        <authorList>
            <person name="Ma L."/>
            <person name="Liu K.W."/>
            <person name="Li Z."/>
            <person name="Hsiao Y.Y."/>
            <person name="Qi Y."/>
            <person name="Fu T."/>
            <person name="Tang G.D."/>
            <person name="Zhang D."/>
            <person name="Sun W.H."/>
            <person name="Liu D.K."/>
            <person name="Li Y."/>
            <person name="Chen G.Z."/>
            <person name="Liu X.D."/>
            <person name="Liao X.Y."/>
            <person name="Jiang Y.T."/>
            <person name="Yu X."/>
            <person name="Hao Y."/>
            <person name="Huang J."/>
            <person name="Zhao X.W."/>
            <person name="Ke S."/>
            <person name="Chen Y.Y."/>
            <person name="Wu W.L."/>
            <person name="Hsu J.L."/>
            <person name="Lin Y.F."/>
            <person name="Huang M.D."/>
            <person name="Li C.Y."/>
            <person name="Huang L."/>
            <person name="Wang Z.W."/>
            <person name="Zhao X."/>
            <person name="Zhong W.Y."/>
            <person name="Peng D.H."/>
            <person name="Ahmad S."/>
            <person name="Lan S."/>
            <person name="Zhang J.S."/>
            <person name="Tsai W.C."/>
            <person name="Van de Peer Y."/>
            <person name="Liu Z.J."/>
        </authorList>
    </citation>
    <scope>NUCLEOTIDE SEQUENCE</scope>
    <source>
        <strain evidence="1">CP</strain>
    </source>
</reference>
<reference evidence="1" key="2">
    <citation type="submission" date="2023-06" db="EMBL/GenBank/DDBJ databases">
        <authorList>
            <person name="Ma L."/>
            <person name="Liu K.-W."/>
            <person name="Li Z."/>
            <person name="Hsiao Y.-Y."/>
            <person name="Qi Y."/>
            <person name="Fu T."/>
            <person name="Tang G."/>
            <person name="Zhang D."/>
            <person name="Sun W.-H."/>
            <person name="Liu D.-K."/>
            <person name="Li Y."/>
            <person name="Chen G.-Z."/>
            <person name="Liu X.-D."/>
            <person name="Liao X.-Y."/>
            <person name="Jiang Y.-T."/>
            <person name="Yu X."/>
            <person name="Hao Y."/>
            <person name="Huang J."/>
            <person name="Zhao X.-W."/>
            <person name="Ke S."/>
            <person name="Chen Y.-Y."/>
            <person name="Wu W.-L."/>
            <person name="Hsu J.-L."/>
            <person name="Lin Y.-F."/>
            <person name="Huang M.-D."/>
            <person name="Li C.-Y."/>
            <person name="Huang L."/>
            <person name="Wang Z.-W."/>
            <person name="Zhao X."/>
            <person name="Zhong W.-Y."/>
            <person name="Peng D.-H."/>
            <person name="Ahmad S."/>
            <person name="Lan S."/>
            <person name="Zhang J.-S."/>
            <person name="Tsai W.-C."/>
            <person name="Van De Peer Y."/>
            <person name="Liu Z.-J."/>
        </authorList>
    </citation>
    <scope>NUCLEOTIDE SEQUENCE</scope>
    <source>
        <strain evidence="1">CP</strain>
        <tissue evidence="1">Leaves</tissue>
    </source>
</reference>
<protein>
    <recommendedName>
        <fullName evidence="3">Reverse transcriptase zinc-binding domain-containing protein</fullName>
    </recommendedName>
</protein>
<organism evidence="1 2">
    <name type="scientific">Acorus calamus</name>
    <name type="common">Sweet flag</name>
    <dbReference type="NCBI Taxonomy" id="4465"/>
    <lineage>
        <taxon>Eukaryota</taxon>
        <taxon>Viridiplantae</taxon>
        <taxon>Streptophyta</taxon>
        <taxon>Embryophyta</taxon>
        <taxon>Tracheophyta</taxon>
        <taxon>Spermatophyta</taxon>
        <taxon>Magnoliopsida</taxon>
        <taxon>Liliopsida</taxon>
        <taxon>Acoraceae</taxon>
        <taxon>Acorus</taxon>
    </lineage>
</organism>
<gene>
    <name evidence="1" type="ORF">QJS10_CPA07g00969</name>
</gene>
<evidence type="ECO:0000313" key="2">
    <source>
        <dbReference type="Proteomes" id="UP001180020"/>
    </source>
</evidence>
<comment type="caution">
    <text evidence="1">The sequence shown here is derived from an EMBL/GenBank/DDBJ whole genome shotgun (WGS) entry which is preliminary data.</text>
</comment>
<keyword evidence="2" id="KW-1185">Reference proteome</keyword>
<dbReference type="Proteomes" id="UP001180020">
    <property type="component" value="Unassembled WGS sequence"/>
</dbReference>
<name>A0AAV9EGH8_ACOCL</name>
<dbReference type="AlphaFoldDB" id="A0AAV9EGH8"/>